<dbReference type="EMBL" id="KU873925">
    <property type="protein sequence ID" value="AND74985.1"/>
    <property type="molecule type" value="Genomic_DNA"/>
</dbReference>
<sequence>MKIYYSEMTFNADVSSTDFVGDATSVYETMELIKADHAQRMERIKAAWENTFECPWPGSLELKNCMIDMVKRGNETLVTTGSDISLYIIRP</sequence>
<evidence type="ECO:0000313" key="1">
    <source>
        <dbReference type="EMBL" id="AND74985.1"/>
    </source>
</evidence>
<organism evidence="1 2">
    <name type="scientific">Pseudomonas phage pf16</name>
    <dbReference type="NCBI Taxonomy" id="1815630"/>
    <lineage>
        <taxon>Viruses</taxon>
        <taxon>Duplodnaviria</taxon>
        <taxon>Heunggongvirae</taxon>
        <taxon>Uroviricota</taxon>
        <taxon>Caudoviricetes</taxon>
        <taxon>Chakrabartyvirus</taxon>
        <taxon>Chakrabartyvirus pf16</taxon>
    </lineage>
</organism>
<protein>
    <submittedName>
        <fullName evidence="1">Uncharacterized protein</fullName>
    </submittedName>
</protein>
<reference evidence="1 2" key="1">
    <citation type="submission" date="2016-03" db="EMBL/GenBank/DDBJ databases">
        <title>Characterisation of pf16 and phiPMW: Two novel phages infecting Pseudomonas putida PpG1.</title>
        <authorList>
            <person name="Magill D.J."/>
            <person name="Krylov V.N."/>
            <person name="Shaburova O.V."/>
            <person name="Allen C.C.R."/>
            <person name="McGrath J.W."/>
            <person name="Quinn J.P."/>
            <person name="Kulakov L.A."/>
        </authorList>
    </citation>
    <scope>NUCLEOTIDE SEQUENCE [LARGE SCALE GENOMIC DNA]</scope>
</reference>
<accession>A0A1S5R3U2</accession>
<dbReference type="Proteomes" id="UP000225821">
    <property type="component" value="Segment"/>
</dbReference>
<proteinExistence type="predicted"/>
<name>A0A1S5R3U2_9CAUD</name>
<gene>
    <name evidence="1" type="ORF">pf16_62</name>
</gene>
<keyword evidence="2" id="KW-1185">Reference proteome</keyword>
<evidence type="ECO:0000313" key="2">
    <source>
        <dbReference type="Proteomes" id="UP000225821"/>
    </source>
</evidence>